<feature type="region of interest" description="Disordered" evidence="1">
    <location>
        <begin position="521"/>
        <end position="541"/>
    </location>
</feature>
<evidence type="ECO:0000256" key="1">
    <source>
        <dbReference type="SAM" id="MobiDB-lite"/>
    </source>
</evidence>
<accession>A0A812P193</accession>
<feature type="compositionally biased region" description="Basic and acidic residues" evidence="1">
    <location>
        <begin position="255"/>
        <end position="272"/>
    </location>
</feature>
<feature type="compositionally biased region" description="Basic and acidic residues" evidence="1">
    <location>
        <begin position="720"/>
        <end position="763"/>
    </location>
</feature>
<evidence type="ECO:0000313" key="3">
    <source>
        <dbReference type="Proteomes" id="UP000649617"/>
    </source>
</evidence>
<feature type="region of interest" description="Disordered" evidence="1">
    <location>
        <begin position="132"/>
        <end position="162"/>
    </location>
</feature>
<reference evidence="2" key="1">
    <citation type="submission" date="2021-02" db="EMBL/GenBank/DDBJ databases">
        <authorList>
            <person name="Dougan E. K."/>
            <person name="Rhodes N."/>
            <person name="Thang M."/>
            <person name="Chan C."/>
        </authorList>
    </citation>
    <scope>NUCLEOTIDE SEQUENCE</scope>
</reference>
<dbReference type="Proteomes" id="UP000649617">
    <property type="component" value="Unassembled WGS sequence"/>
</dbReference>
<dbReference type="SUPFAM" id="SSF116846">
    <property type="entry name" value="MIT domain"/>
    <property type="match status" value="1"/>
</dbReference>
<dbReference type="InterPro" id="IPR036181">
    <property type="entry name" value="MIT_dom_sf"/>
</dbReference>
<feature type="compositionally biased region" description="Basic and acidic residues" evidence="1">
    <location>
        <begin position="310"/>
        <end position="331"/>
    </location>
</feature>
<feature type="compositionally biased region" description="Low complexity" evidence="1">
    <location>
        <begin position="150"/>
        <end position="162"/>
    </location>
</feature>
<feature type="region of interest" description="Disordered" evidence="1">
    <location>
        <begin position="182"/>
        <end position="206"/>
    </location>
</feature>
<gene>
    <name evidence="2" type="primary">preA</name>
    <name evidence="2" type="ORF">SPIL2461_LOCUS7770</name>
</gene>
<organism evidence="2 3">
    <name type="scientific">Symbiodinium pilosum</name>
    <name type="common">Dinoflagellate</name>
    <dbReference type="NCBI Taxonomy" id="2952"/>
    <lineage>
        <taxon>Eukaryota</taxon>
        <taxon>Sar</taxon>
        <taxon>Alveolata</taxon>
        <taxon>Dinophyceae</taxon>
        <taxon>Suessiales</taxon>
        <taxon>Symbiodiniaceae</taxon>
        <taxon>Symbiodinium</taxon>
    </lineage>
</organism>
<protein>
    <submittedName>
        <fullName evidence="2">PreA protein</fullName>
    </submittedName>
</protein>
<keyword evidence="3" id="KW-1185">Reference proteome</keyword>
<dbReference type="EMBL" id="CAJNIZ010012381">
    <property type="protein sequence ID" value="CAE7333294.1"/>
    <property type="molecule type" value="Genomic_DNA"/>
</dbReference>
<feature type="compositionally biased region" description="Basic and acidic residues" evidence="1">
    <location>
        <begin position="280"/>
        <end position="301"/>
    </location>
</feature>
<dbReference type="Gene3D" id="1.20.58.80">
    <property type="entry name" value="Phosphotransferase system, lactose/cellobiose-type IIA subunit"/>
    <property type="match status" value="1"/>
</dbReference>
<feature type="region of interest" description="Disordered" evidence="1">
    <location>
        <begin position="255"/>
        <end position="405"/>
    </location>
</feature>
<comment type="caution">
    <text evidence="2">The sequence shown here is derived from an EMBL/GenBank/DDBJ whole genome shotgun (WGS) entry which is preliminary data.</text>
</comment>
<evidence type="ECO:0000313" key="2">
    <source>
        <dbReference type="EMBL" id="CAE7333294.1"/>
    </source>
</evidence>
<name>A0A812P193_SYMPI</name>
<feature type="compositionally biased region" description="Basic and acidic residues" evidence="1">
    <location>
        <begin position="182"/>
        <end position="202"/>
    </location>
</feature>
<feature type="compositionally biased region" description="Basic and acidic residues" evidence="1">
    <location>
        <begin position="139"/>
        <end position="148"/>
    </location>
</feature>
<sequence>MGERETFNSLFKRELWLFARRSTDSPKAGYWNPGVRQLKQCGLLSVGVKILVDLVQTEDIQREKKLFNEHGTPPSPDSDSFGILCWHLGDQDDPELKIQVNSYIDEDSADSEFRDDRALQFVKELRLKKLANESSEASAKPETREPEPAKPATPATAAKPAAPAAPAAAIVLAEALQSRSKEHRQQLKKADGIFEEGERSESKGSLAEAQRLYVSASQMVMKVITLEQYKNNDLREILAARNKVTEYVNRSDKLTEKLQSEKRENRKSEGRASRSRRRRSPEDSSRRGSREDRRDHRDRGRASYHHRRDDRREERRDDRRDERARSRDGLRAKAGAGKADRSRSRDTRREDTSRASHAASSRDRTQDSTAPIVETAEATRPKGMPAQRPASLDPATPAPEQPKKDVRIMTEKDLLVIRRDRWQRATAKELPFRRTIGAVATTFQEDLSFAAGETGRKSGWAGVQLKQPQLIAAHVNKKRMRFAGLRLLLAFLLANAAAQTTDGGRSELPGMKKDIFDQMKDAKNKGQSGAQPAKRADCPKSDQLSPFRAFCIVQGEIFVKFNDTDDKCRKIVSVGGANTSALFAASRTCGAAGEWKRRVAEELSAVYFVGGWEEWPKSEGEPVEVELEDGNFSVPITAENYEVIKDCWARGCGCEQAANPKMKGVLWSLLAICVFGIGWDGIKLTWEKISGGKKKDKDKKDKKEKKSKKGDDEVTGDESTETKSEKDDGDDKSAKDTDAEGREKDDGKDDKESENATDADKNE</sequence>
<dbReference type="AlphaFoldDB" id="A0A812P193"/>
<proteinExistence type="predicted"/>
<feature type="compositionally biased region" description="Basic and acidic residues" evidence="1">
    <location>
        <begin position="338"/>
        <end position="366"/>
    </location>
</feature>
<dbReference type="OrthoDB" id="437304at2759"/>
<feature type="region of interest" description="Disordered" evidence="1">
    <location>
        <begin position="692"/>
        <end position="763"/>
    </location>
</feature>